<name>A0A0D0PI77_KITGR</name>
<accession>A0A0D0PI77</accession>
<dbReference type="PROSITE" id="PS51257">
    <property type="entry name" value="PROKAR_LIPOPROTEIN"/>
    <property type="match status" value="1"/>
</dbReference>
<evidence type="ECO:0000313" key="3">
    <source>
        <dbReference type="Proteomes" id="UP000032066"/>
    </source>
</evidence>
<feature type="region of interest" description="Disordered" evidence="1">
    <location>
        <begin position="44"/>
        <end position="72"/>
    </location>
</feature>
<evidence type="ECO:0000256" key="1">
    <source>
        <dbReference type="SAM" id="MobiDB-lite"/>
    </source>
</evidence>
<organism evidence="2 3">
    <name type="scientific">Kitasatospora griseola</name>
    <name type="common">Streptomyces griseolosporeus</name>
    <dbReference type="NCBI Taxonomy" id="2064"/>
    <lineage>
        <taxon>Bacteria</taxon>
        <taxon>Bacillati</taxon>
        <taxon>Actinomycetota</taxon>
        <taxon>Actinomycetes</taxon>
        <taxon>Kitasatosporales</taxon>
        <taxon>Streptomycetaceae</taxon>
        <taxon>Kitasatospora</taxon>
    </lineage>
</organism>
<dbReference type="EMBL" id="JXZB01000004">
    <property type="protein sequence ID" value="KIQ62169.1"/>
    <property type="molecule type" value="Genomic_DNA"/>
</dbReference>
<sequence>MRDARRRVEAGFVLRSMTRVDGEAISTATTTSSACRVEPASAAAAASTTTRSGISRPSGTRTLTAGSASKGASVAVRAEAGSAPRRVAARWCGTSGWGVNSRDPPTSSMRRWVSSGRASRSSTVHGPGWAGSAGCVGSVSAREAAVFVGGGGGEEEAGGDGEQDGGGGVAVVGVGGSAAVRARGRRPRGGVEGGGAGRAWWW</sequence>
<proteinExistence type="predicted"/>
<keyword evidence="3" id="KW-1185">Reference proteome</keyword>
<dbReference type="Proteomes" id="UP000032066">
    <property type="component" value="Unassembled WGS sequence"/>
</dbReference>
<dbReference type="AlphaFoldDB" id="A0A0D0PI77"/>
<reference evidence="2 3" key="1">
    <citation type="submission" date="2015-02" db="EMBL/GenBank/DDBJ databases">
        <title>Draft genome sequence of Kitasatospora griseola MF730-N6, a bafilomycin, terpentecin and satosporin producer.</title>
        <authorList>
            <person name="Arens J.C."/>
            <person name="Haltli B."/>
            <person name="Kerr R.G."/>
        </authorList>
    </citation>
    <scope>NUCLEOTIDE SEQUENCE [LARGE SCALE GENOMIC DNA]</scope>
    <source>
        <strain evidence="2 3">MF730-N6</strain>
    </source>
</reference>
<comment type="caution">
    <text evidence="2">The sequence shown here is derived from an EMBL/GenBank/DDBJ whole genome shotgun (WGS) entry which is preliminary data.</text>
</comment>
<gene>
    <name evidence="2" type="ORF">TR51_23790</name>
</gene>
<protein>
    <submittedName>
        <fullName evidence="2">Uncharacterized protein</fullName>
    </submittedName>
</protein>
<evidence type="ECO:0000313" key="2">
    <source>
        <dbReference type="EMBL" id="KIQ62169.1"/>
    </source>
</evidence>
<feature type="compositionally biased region" description="Polar residues" evidence="1">
    <location>
        <begin position="51"/>
        <end position="64"/>
    </location>
</feature>